<evidence type="ECO:0000313" key="3">
    <source>
        <dbReference type="Proteomes" id="UP000249794"/>
    </source>
</evidence>
<feature type="transmembrane region" description="Helical" evidence="1">
    <location>
        <begin position="271"/>
        <end position="292"/>
    </location>
</feature>
<dbReference type="Proteomes" id="UP000249794">
    <property type="component" value="Unassembled WGS sequence"/>
</dbReference>
<proteinExistence type="predicted"/>
<dbReference type="AlphaFoldDB" id="A0A2W4XJY4"/>
<dbReference type="NCBIfam" id="TIGR02587">
    <property type="entry name" value="TIGR02587 family membrane protein"/>
    <property type="match status" value="1"/>
</dbReference>
<protein>
    <submittedName>
        <fullName evidence="2">TIGR02587 family membrane protein</fullName>
    </submittedName>
</protein>
<dbReference type="Pfam" id="PF09622">
    <property type="entry name" value="DUF2391"/>
    <property type="match status" value="1"/>
</dbReference>
<evidence type="ECO:0000313" key="2">
    <source>
        <dbReference type="EMBL" id="PZO56407.1"/>
    </source>
</evidence>
<accession>A0A2W4XJY4</accession>
<sequence>MAPSKSRKATQISRELDDLVRGICGGFLFGIPLLYTIEVWWIGSSVSPLRLIVALLTTLGVTYLLSRTEGFRKAKATRENDAIGDAVEAIALGIICATLTLILLRQITLDTPFNEALGKIIFESVPFSLGVSLSNQLLQEADDSPVQKESSPLARRTAENALNETIADIGATLIGATIIAFSIAPTDEVTVLVAAIDGPWLVLNVLTSLLLSYGIVFQANFANQKQRRSQTGIFQGPLSETAISYLISLLAAALMLIFFRKLDPSAPFELAFRQVLILGLPATIGGAAGRLAL</sequence>
<evidence type="ECO:0000256" key="1">
    <source>
        <dbReference type="SAM" id="Phobius"/>
    </source>
</evidence>
<comment type="caution">
    <text evidence="2">The sequence shown here is derived from an EMBL/GenBank/DDBJ whole genome shotgun (WGS) entry which is preliminary data.</text>
</comment>
<feature type="transmembrane region" description="Helical" evidence="1">
    <location>
        <begin position="200"/>
        <end position="221"/>
    </location>
</feature>
<feature type="transmembrane region" description="Helical" evidence="1">
    <location>
        <begin position="48"/>
        <end position="65"/>
    </location>
</feature>
<reference evidence="3" key="1">
    <citation type="submission" date="2018-04" db="EMBL/GenBank/DDBJ databases">
        <authorList>
            <person name="Cornet L."/>
        </authorList>
    </citation>
    <scope>NUCLEOTIDE SEQUENCE [LARGE SCALE GENOMIC DNA]</scope>
</reference>
<dbReference type="InterPro" id="IPR013416">
    <property type="entry name" value="CHP02587_IM"/>
</dbReference>
<name>A0A2W4XJY4_9CYAN</name>
<keyword evidence="1" id="KW-0472">Membrane</keyword>
<feature type="transmembrane region" description="Helical" evidence="1">
    <location>
        <begin position="242"/>
        <end position="259"/>
    </location>
</feature>
<feature type="transmembrane region" description="Helical" evidence="1">
    <location>
        <begin position="20"/>
        <end position="42"/>
    </location>
</feature>
<gene>
    <name evidence="2" type="ORF">DCF15_08730</name>
</gene>
<feature type="transmembrane region" description="Helical" evidence="1">
    <location>
        <begin position="86"/>
        <end position="104"/>
    </location>
</feature>
<organism evidence="2 3">
    <name type="scientific">Phormidesmis priestleyi</name>
    <dbReference type="NCBI Taxonomy" id="268141"/>
    <lineage>
        <taxon>Bacteria</taxon>
        <taxon>Bacillati</taxon>
        <taxon>Cyanobacteriota</taxon>
        <taxon>Cyanophyceae</taxon>
        <taxon>Leptolyngbyales</taxon>
        <taxon>Leptolyngbyaceae</taxon>
        <taxon>Phormidesmis</taxon>
    </lineage>
</organism>
<keyword evidence="1" id="KW-1133">Transmembrane helix</keyword>
<reference evidence="2 3" key="2">
    <citation type="submission" date="2018-06" db="EMBL/GenBank/DDBJ databases">
        <title>Metagenomic assembly of (sub)arctic Cyanobacteria and their associated microbiome from non-axenic cultures.</title>
        <authorList>
            <person name="Baurain D."/>
        </authorList>
    </citation>
    <scope>NUCLEOTIDE SEQUENCE [LARGE SCALE GENOMIC DNA]</scope>
    <source>
        <strain evidence="2">ULC027bin1</strain>
    </source>
</reference>
<dbReference type="EMBL" id="QBMP01000072">
    <property type="protein sequence ID" value="PZO56407.1"/>
    <property type="molecule type" value="Genomic_DNA"/>
</dbReference>
<dbReference type="InterPro" id="IPR024464">
    <property type="entry name" value="DUF2391"/>
</dbReference>
<keyword evidence="1" id="KW-0812">Transmembrane</keyword>